<feature type="compositionally biased region" description="Basic and acidic residues" evidence="1">
    <location>
        <begin position="95"/>
        <end position="125"/>
    </location>
</feature>
<proteinExistence type="predicted"/>
<evidence type="ECO:0000313" key="2">
    <source>
        <dbReference type="EMBL" id="CAD1835514.1"/>
    </source>
</evidence>
<reference evidence="2" key="1">
    <citation type="submission" date="2020-07" db="EMBL/GenBank/DDBJ databases">
        <authorList>
            <person name="Lin J."/>
        </authorList>
    </citation>
    <scope>NUCLEOTIDE SEQUENCE</scope>
</reference>
<feature type="compositionally biased region" description="Gly residues" evidence="1">
    <location>
        <begin position="133"/>
        <end position="145"/>
    </location>
</feature>
<organism evidence="2">
    <name type="scientific">Ananas comosus var. bracteatus</name>
    <name type="common">red pineapple</name>
    <dbReference type="NCBI Taxonomy" id="296719"/>
    <lineage>
        <taxon>Eukaryota</taxon>
        <taxon>Viridiplantae</taxon>
        <taxon>Streptophyta</taxon>
        <taxon>Embryophyta</taxon>
        <taxon>Tracheophyta</taxon>
        <taxon>Spermatophyta</taxon>
        <taxon>Magnoliopsida</taxon>
        <taxon>Liliopsida</taxon>
        <taxon>Poales</taxon>
        <taxon>Bromeliaceae</taxon>
        <taxon>Bromelioideae</taxon>
        <taxon>Ananas</taxon>
    </lineage>
</organism>
<feature type="compositionally biased region" description="Basic and acidic residues" evidence="1">
    <location>
        <begin position="1"/>
        <end position="11"/>
    </location>
</feature>
<feature type="region of interest" description="Disordered" evidence="1">
    <location>
        <begin position="1"/>
        <end position="145"/>
    </location>
</feature>
<name>A0A6V7PX42_ANACO</name>
<evidence type="ECO:0000256" key="1">
    <source>
        <dbReference type="SAM" id="MobiDB-lite"/>
    </source>
</evidence>
<gene>
    <name evidence="2" type="ORF">CB5_LOCUS18725</name>
</gene>
<sequence>MPHEDKDEGHHSRASTMAPPCRTVRSISAVNLVGKSAPARPGVKARSKTPSKKGRLWGSTRLTRRGKSRRSTPVTSATQESRRAATDWPAPTETQRMREELERRRRARKGENTAAEREAAWRDYRCGPLALGAGQGGGGGGRRER</sequence>
<accession>A0A6V7PX42</accession>
<dbReference type="AlphaFoldDB" id="A0A6V7PX42"/>
<protein>
    <submittedName>
        <fullName evidence="2">Uncharacterized protein</fullName>
    </submittedName>
</protein>
<feature type="compositionally biased region" description="Basic residues" evidence="1">
    <location>
        <begin position="43"/>
        <end position="55"/>
    </location>
</feature>
<dbReference type="EMBL" id="LR862153">
    <property type="protein sequence ID" value="CAD1835514.1"/>
    <property type="molecule type" value="Genomic_DNA"/>
</dbReference>